<keyword evidence="1" id="KW-0812">Transmembrane</keyword>
<feature type="transmembrane region" description="Helical" evidence="1">
    <location>
        <begin position="45"/>
        <end position="67"/>
    </location>
</feature>
<proteinExistence type="predicted"/>
<keyword evidence="1" id="KW-0472">Membrane</keyword>
<organism evidence="2">
    <name type="scientific">marine sediment metagenome</name>
    <dbReference type="NCBI Taxonomy" id="412755"/>
    <lineage>
        <taxon>unclassified sequences</taxon>
        <taxon>metagenomes</taxon>
        <taxon>ecological metagenomes</taxon>
    </lineage>
</organism>
<evidence type="ECO:0000256" key="1">
    <source>
        <dbReference type="SAM" id="Phobius"/>
    </source>
</evidence>
<dbReference type="EMBL" id="BARV01032056">
    <property type="protein sequence ID" value="GAI32496.1"/>
    <property type="molecule type" value="Genomic_DNA"/>
</dbReference>
<dbReference type="Gene3D" id="3.40.50.720">
    <property type="entry name" value="NAD(P)-binding Rossmann-like Domain"/>
    <property type="match status" value="1"/>
</dbReference>
<evidence type="ECO:0000313" key="2">
    <source>
        <dbReference type="EMBL" id="GAI32496.1"/>
    </source>
</evidence>
<dbReference type="AlphaFoldDB" id="X1NQN3"/>
<name>X1NQN3_9ZZZZ</name>
<keyword evidence="1" id="KW-1133">Transmembrane helix</keyword>
<accession>X1NQN3</accession>
<protein>
    <recommendedName>
        <fullName evidence="3">RCK N-terminal domain-containing protein</fullName>
    </recommendedName>
</protein>
<feature type="non-terminal residue" evidence="2">
    <location>
        <position position="196"/>
    </location>
</feature>
<gene>
    <name evidence="2" type="ORF">S06H3_50607</name>
</gene>
<reference evidence="2" key="1">
    <citation type="journal article" date="2014" name="Front. Microbiol.">
        <title>High frequency of phylogenetically diverse reductive dehalogenase-homologous genes in deep subseafloor sedimentary metagenomes.</title>
        <authorList>
            <person name="Kawai M."/>
            <person name="Futagami T."/>
            <person name="Toyoda A."/>
            <person name="Takaki Y."/>
            <person name="Nishi S."/>
            <person name="Hori S."/>
            <person name="Arai W."/>
            <person name="Tsubouchi T."/>
            <person name="Morono Y."/>
            <person name="Uchiyama I."/>
            <person name="Ito T."/>
            <person name="Fujiyama A."/>
            <person name="Inagaki F."/>
            <person name="Takami H."/>
        </authorList>
    </citation>
    <scope>NUCLEOTIDE SEQUENCE</scope>
    <source>
        <strain evidence="2">Expedition CK06-06</strain>
    </source>
</reference>
<feature type="transmembrane region" description="Helical" evidence="1">
    <location>
        <begin position="95"/>
        <end position="118"/>
    </location>
</feature>
<comment type="caution">
    <text evidence="2">The sequence shown here is derived from an EMBL/GenBank/DDBJ whole genome shotgun (WGS) entry which is preliminary data.</text>
</comment>
<sequence length="196" mass="22316">MGMIKALGYEAVAVMTVRKWDMVRDICSRCRYLVWLGWRKIRQRVLLSLLTVLLIVYFITTFIVMAYEQVGFGEAALRVFPPFFGELGEIPGPTAVQISMVVGILASVTFLVIIIAWFTSSFLEFLRRGGSMDKKTNFSGHTIICGWNFQGERVVKELLSANVKKRRGIVILTDSDQRPVKDERVQFIKGDPSQMR</sequence>
<evidence type="ECO:0008006" key="3">
    <source>
        <dbReference type="Google" id="ProtNLM"/>
    </source>
</evidence>